<dbReference type="Proteomes" id="UP000515512">
    <property type="component" value="Chromosome"/>
</dbReference>
<evidence type="ECO:0000313" key="2">
    <source>
        <dbReference type="EMBL" id="QLY31814.1"/>
    </source>
</evidence>
<proteinExistence type="predicted"/>
<sequence length="307" mass="32407">MSLHVIAGAGSTGSRAALLLAESGEQVRLLSRRGLGPEHPLVECAAADSTDVDRLTELTTGAATLINTTWPPYNRWPAEFPPIATALLTTAERTGAGYVALSNTYGYGLVDGPMTEATPLHPIAVKGAVRAQMWLDALAAHESGRLRATEVRASAFLGNGAGSLYNMLVTPNLLTGEPAAFPGDLDVAKSWSHIDDVARTLVTVALDNRSWGRPWHVPSNVISVRDLSFRIAAAAGAPTPALTALSRSDMAWMGRTDPIAAEVIEMFYSLDNPDVIDAKLTEQTFGLSATPLDTVIAETIRGALLPG</sequence>
<dbReference type="Gene3D" id="3.40.50.720">
    <property type="entry name" value="NAD(P)-binding Rossmann-like Domain"/>
    <property type="match status" value="1"/>
</dbReference>
<evidence type="ECO:0000259" key="1">
    <source>
        <dbReference type="Pfam" id="PF01370"/>
    </source>
</evidence>
<accession>A0A7D6VBV4</accession>
<dbReference type="InterPro" id="IPR036291">
    <property type="entry name" value="NAD(P)-bd_dom_sf"/>
</dbReference>
<keyword evidence="3" id="KW-1185">Reference proteome</keyword>
<dbReference type="RefSeq" id="WP_181582995.1">
    <property type="nucleotide sequence ID" value="NZ_CP059399.1"/>
</dbReference>
<organism evidence="2 3">
    <name type="scientific">Nocardia huaxiensis</name>
    <dbReference type="NCBI Taxonomy" id="2755382"/>
    <lineage>
        <taxon>Bacteria</taxon>
        <taxon>Bacillati</taxon>
        <taxon>Actinomycetota</taxon>
        <taxon>Actinomycetes</taxon>
        <taxon>Mycobacteriales</taxon>
        <taxon>Nocardiaceae</taxon>
        <taxon>Nocardia</taxon>
    </lineage>
</organism>
<evidence type="ECO:0000313" key="3">
    <source>
        <dbReference type="Proteomes" id="UP000515512"/>
    </source>
</evidence>
<dbReference type="InterPro" id="IPR001509">
    <property type="entry name" value="Epimerase_deHydtase"/>
</dbReference>
<dbReference type="KEGG" id="nhu:H0264_05740"/>
<reference evidence="2 3" key="1">
    <citation type="submission" date="2020-07" db="EMBL/GenBank/DDBJ databases">
        <authorList>
            <person name="Zhuang K."/>
            <person name="Ran Y."/>
        </authorList>
    </citation>
    <scope>NUCLEOTIDE SEQUENCE [LARGE SCALE GENOMIC DNA]</scope>
    <source>
        <strain evidence="2 3">WCH-YHL-001</strain>
    </source>
</reference>
<feature type="domain" description="NAD-dependent epimerase/dehydratase" evidence="1">
    <location>
        <begin position="8"/>
        <end position="207"/>
    </location>
</feature>
<dbReference type="SUPFAM" id="SSF51735">
    <property type="entry name" value="NAD(P)-binding Rossmann-fold domains"/>
    <property type="match status" value="1"/>
</dbReference>
<dbReference type="AlphaFoldDB" id="A0A7D6VBV4"/>
<protein>
    <submittedName>
        <fullName evidence="2">NAD-dependent epimerase/dehydratase family protein</fullName>
    </submittedName>
</protein>
<gene>
    <name evidence="2" type="ORF">H0264_05740</name>
</gene>
<dbReference type="EMBL" id="CP059399">
    <property type="protein sequence ID" value="QLY31814.1"/>
    <property type="molecule type" value="Genomic_DNA"/>
</dbReference>
<name>A0A7D6VBV4_9NOCA</name>
<dbReference type="Pfam" id="PF01370">
    <property type="entry name" value="Epimerase"/>
    <property type="match status" value="1"/>
</dbReference>